<accession>X1D8C3</accession>
<name>X1D8C3_9ZZZZ</name>
<feature type="non-terminal residue" evidence="2">
    <location>
        <position position="187"/>
    </location>
</feature>
<dbReference type="SUPFAM" id="SSF53448">
    <property type="entry name" value="Nucleotide-diphospho-sugar transferases"/>
    <property type="match status" value="1"/>
</dbReference>
<gene>
    <name evidence="2" type="ORF">S01H4_48599</name>
</gene>
<dbReference type="CDD" id="cd00761">
    <property type="entry name" value="Glyco_tranf_GTA_type"/>
    <property type="match status" value="1"/>
</dbReference>
<dbReference type="InterPro" id="IPR029044">
    <property type="entry name" value="Nucleotide-diphossugar_trans"/>
</dbReference>
<dbReference type="EMBL" id="BART01027409">
    <property type="protein sequence ID" value="GAG92696.1"/>
    <property type="molecule type" value="Genomic_DNA"/>
</dbReference>
<reference evidence="2" key="1">
    <citation type="journal article" date="2014" name="Front. Microbiol.">
        <title>High frequency of phylogenetically diverse reductive dehalogenase-homologous genes in deep subseafloor sedimentary metagenomes.</title>
        <authorList>
            <person name="Kawai M."/>
            <person name="Futagami T."/>
            <person name="Toyoda A."/>
            <person name="Takaki Y."/>
            <person name="Nishi S."/>
            <person name="Hori S."/>
            <person name="Arai W."/>
            <person name="Tsubouchi T."/>
            <person name="Morono Y."/>
            <person name="Uchiyama I."/>
            <person name="Ito T."/>
            <person name="Fujiyama A."/>
            <person name="Inagaki F."/>
            <person name="Takami H."/>
        </authorList>
    </citation>
    <scope>NUCLEOTIDE SEQUENCE</scope>
    <source>
        <strain evidence="2">Expedition CK06-06</strain>
    </source>
</reference>
<proteinExistence type="predicted"/>
<organism evidence="2">
    <name type="scientific">marine sediment metagenome</name>
    <dbReference type="NCBI Taxonomy" id="412755"/>
    <lineage>
        <taxon>unclassified sequences</taxon>
        <taxon>metagenomes</taxon>
        <taxon>ecological metagenomes</taxon>
    </lineage>
</organism>
<dbReference type="Gene3D" id="3.90.550.10">
    <property type="entry name" value="Spore Coat Polysaccharide Biosynthesis Protein SpsA, Chain A"/>
    <property type="match status" value="1"/>
</dbReference>
<feature type="domain" description="Glycosyltransferase 2-like" evidence="1">
    <location>
        <begin position="27"/>
        <end position="182"/>
    </location>
</feature>
<protein>
    <recommendedName>
        <fullName evidence="1">Glycosyltransferase 2-like domain-containing protein</fullName>
    </recommendedName>
</protein>
<comment type="caution">
    <text evidence="2">The sequence shown here is derived from an EMBL/GenBank/DDBJ whole genome shotgun (WGS) entry which is preliminary data.</text>
</comment>
<sequence>MKNDYPEVVIVITTWAGPLELDIAKTRLGYIKEAVSCLKKHFIYPNYSWHIADDGSPKEYQEKVLKIMKDENYTFTDTKKGWDFNNNLNTGMETALERADIIVVWPDDRFLKKDLDVKSYVRLLTDHEDICYIRLTGREVHLQGTSITRAGTQWRLLDKKSKSRHVFLCFCFVMHRRWIEHYGYFKT</sequence>
<evidence type="ECO:0000313" key="2">
    <source>
        <dbReference type="EMBL" id="GAG92696.1"/>
    </source>
</evidence>
<dbReference type="InterPro" id="IPR001173">
    <property type="entry name" value="Glyco_trans_2-like"/>
</dbReference>
<dbReference type="AlphaFoldDB" id="X1D8C3"/>
<dbReference type="Pfam" id="PF00535">
    <property type="entry name" value="Glycos_transf_2"/>
    <property type="match status" value="1"/>
</dbReference>
<evidence type="ECO:0000259" key="1">
    <source>
        <dbReference type="Pfam" id="PF00535"/>
    </source>
</evidence>